<dbReference type="GO" id="GO:0016787">
    <property type="term" value="F:hydrolase activity"/>
    <property type="evidence" value="ECO:0007669"/>
    <property type="project" value="InterPro"/>
</dbReference>
<dbReference type="SUPFAM" id="SSF53474">
    <property type="entry name" value="alpha/beta-Hydrolases"/>
    <property type="match status" value="1"/>
</dbReference>
<gene>
    <name evidence="2" type="ORF">FBY41_2531</name>
</gene>
<dbReference type="OrthoDB" id="4553466at2"/>
<reference evidence="2 3" key="1">
    <citation type="submission" date="2019-06" db="EMBL/GenBank/DDBJ databases">
        <title>Genome sequencing of plant associated microbes to promote plant fitness in Sorghum bicolor and Oryza sativa.</title>
        <authorList>
            <person name="Coleman-Derr D."/>
        </authorList>
    </citation>
    <scope>NUCLEOTIDE SEQUENCE [LARGE SCALE GENOMIC DNA]</scope>
    <source>
        <strain evidence="2 3">KV-663</strain>
    </source>
</reference>
<comment type="caution">
    <text evidence="2">The sequence shown here is derived from an EMBL/GenBank/DDBJ whole genome shotgun (WGS) entry which is preliminary data.</text>
</comment>
<dbReference type="InterPro" id="IPR003140">
    <property type="entry name" value="PLipase/COase/thioEstase"/>
</dbReference>
<name>A0A543HW84_9MICO</name>
<feature type="domain" description="Phospholipase/carboxylesterase/thioesterase" evidence="1">
    <location>
        <begin position="70"/>
        <end position="189"/>
    </location>
</feature>
<dbReference type="Gene3D" id="3.40.50.1820">
    <property type="entry name" value="alpha/beta hydrolase"/>
    <property type="match status" value="1"/>
</dbReference>
<dbReference type="RefSeq" id="WP_141844585.1">
    <property type="nucleotide sequence ID" value="NZ_VFPM01000002.1"/>
</dbReference>
<dbReference type="Proteomes" id="UP000316747">
    <property type="component" value="Unassembled WGS sequence"/>
</dbReference>
<organism evidence="2 3">
    <name type="scientific">Humibacillus xanthopallidus</name>
    <dbReference type="NCBI Taxonomy" id="412689"/>
    <lineage>
        <taxon>Bacteria</taxon>
        <taxon>Bacillati</taxon>
        <taxon>Actinomycetota</taxon>
        <taxon>Actinomycetes</taxon>
        <taxon>Micrococcales</taxon>
        <taxon>Intrasporangiaceae</taxon>
        <taxon>Humibacillus</taxon>
    </lineage>
</organism>
<protein>
    <submittedName>
        <fullName evidence="2">Phospholipase/carboxylesterase</fullName>
    </submittedName>
</protein>
<dbReference type="EMBL" id="VFPM01000002">
    <property type="protein sequence ID" value="TQM62499.1"/>
    <property type="molecule type" value="Genomic_DNA"/>
</dbReference>
<sequence length="210" mass="22474">MHEYVFVPAQGTGASAAPLVLLHGADGRETDLLPLAERLMPSAARISIRGAVATSGGFAFFHRFVDRGIDEQDLAARVSPLCELIRTTLSEHGVLRPPILVGFSNGAIMAAAILQTQPEAFSGAILLRALSPFTADPEQPLNGLPVLLLDGAHDDRRTPGDGHVLAETLRRAGAAVEHEVLPTGHAISDLDEQIASRWMQRIIDSKTRPE</sequence>
<evidence type="ECO:0000259" key="1">
    <source>
        <dbReference type="Pfam" id="PF02230"/>
    </source>
</evidence>
<accession>A0A543HW84</accession>
<dbReference type="Pfam" id="PF02230">
    <property type="entry name" value="Abhydrolase_2"/>
    <property type="match status" value="1"/>
</dbReference>
<evidence type="ECO:0000313" key="3">
    <source>
        <dbReference type="Proteomes" id="UP000316747"/>
    </source>
</evidence>
<dbReference type="AlphaFoldDB" id="A0A543HW84"/>
<keyword evidence="3" id="KW-1185">Reference proteome</keyword>
<dbReference type="InterPro" id="IPR029058">
    <property type="entry name" value="AB_hydrolase_fold"/>
</dbReference>
<evidence type="ECO:0000313" key="2">
    <source>
        <dbReference type="EMBL" id="TQM62499.1"/>
    </source>
</evidence>
<proteinExistence type="predicted"/>